<dbReference type="GO" id="GO:0016020">
    <property type="term" value="C:membrane"/>
    <property type="evidence" value="ECO:0007669"/>
    <property type="project" value="TreeGrafter"/>
</dbReference>
<dbReference type="FunFam" id="2.70.50.30:FF:000004">
    <property type="entry name" value="Rho GDP-dissociation inhibitor 1"/>
    <property type="match status" value="1"/>
</dbReference>
<dbReference type="PANTHER" id="PTHR10980:SF3">
    <property type="entry name" value="LD16419P"/>
    <property type="match status" value="1"/>
</dbReference>
<dbReference type="EMBL" id="MU129106">
    <property type="protein sequence ID" value="KAF9506588.1"/>
    <property type="molecule type" value="Genomic_DNA"/>
</dbReference>
<dbReference type="Pfam" id="PF02115">
    <property type="entry name" value="Rho_GDI"/>
    <property type="match status" value="1"/>
</dbReference>
<accession>A0A9P6DPR4</accession>
<comment type="subcellular location">
    <subcellularLocation>
        <location evidence="1">Cytoplasm</location>
    </subcellularLocation>
</comment>
<feature type="compositionally biased region" description="Basic and acidic residues" evidence="5">
    <location>
        <begin position="1"/>
        <end position="13"/>
    </location>
</feature>
<dbReference type="GO" id="GO:0005096">
    <property type="term" value="F:GTPase activator activity"/>
    <property type="evidence" value="ECO:0007669"/>
    <property type="project" value="UniProtKB-KW"/>
</dbReference>
<dbReference type="PRINTS" id="PR00492">
    <property type="entry name" value="RHOGDI"/>
</dbReference>
<keyword evidence="3" id="KW-0343">GTPase activation</keyword>
<gene>
    <name evidence="6" type="ORF">BS47DRAFT_1425942</name>
</gene>
<organism evidence="6 7">
    <name type="scientific">Hydnum rufescens UP504</name>
    <dbReference type="NCBI Taxonomy" id="1448309"/>
    <lineage>
        <taxon>Eukaryota</taxon>
        <taxon>Fungi</taxon>
        <taxon>Dikarya</taxon>
        <taxon>Basidiomycota</taxon>
        <taxon>Agaricomycotina</taxon>
        <taxon>Agaricomycetes</taxon>
        <taxon>Cantharellales</taxon>
        <taxon>Hydnaceae</taxon>
        <taxon>Hydnum</taxon>
    </lineage>
</organism>
<dbReference type="Proteomes" id="UP000886523">
    <property type="component" value="Unassembled WGS sequence"/>
</dbReference>
<dbReference type="Gene3D" id="2.70.50.30">
    <property type="entry name" value="Coagulation Factor XIII, subunit A, domain 1"/>
    <property type="match status" value="1"/>
</dbReference>
<protein>
    <recommendedName>
        <fullName evidence="8">Rho GDP-dissociation inhibitor</fullName>
    </recommendedName>
</protein>
<evidence type="ECO:0000256" key="5">
    <source>
        <dbReference type="SAM" id="MobiDB-lite"/>
    </source>
</evidence>
<dbReference type="GO" id="GO:0007266">
    <property type="term" value="P:Rho protein signal transduction"/>
    <property type="evidence" value="ECO:0007669"/>
    <property type="project" value="InterPro"/>
</dbReference>
<dbReference type="OrthoDB" id="1683373at2759"/>
<dbReference type="InterPro" id="IPR000406">
    <property type="entry name" value="Rho_GDI"/>
</dbReference>
<keyword evidence="7" id="KW-1185">Reference proteome</keyword>
<comment type="caution">
    <text evidence="6">The sequence shown here is derived from an EMBL/GenBank/DDBJ whole genome shotgun (WGS) entry which is preliminary data.</text>
</comment>
<dbReference type="SUPFAM" id="SSF81296">
    <property type="entry name" value="E set domains"/>
    <property type="match status" value="1"/>
</dbReference>
<dbReference type="GO" id="GO:0005094">
    <property type="term" value="F:Rho GDP-dissociation inhibitor activity"/>
    <property type="evidence" value="ECO:0007669"/>
    <property type="project" value="InterPro"/>
</dbReference>
<dbReference type="GO" id="GO:0005829">
    <property type="term" value="C:cytosol"/>
    <property type="evidence" value="ECO:0007669"/>
    <property type="project" value="TreeGrafter"/>
</dbReference>
<evidence type="ECO:0000313" key="7">
    <source>
        <dbReference type="Proteomes" id="UP000886523"/>
    </source>
</evidence>
<evidence type="ECO:0000313" key="6">
    <source>
        <dbReference type="EMBL" id="KAF9506588.1"/>
    </source>
</evidence>
<feature type="region of interest" description="Disordered" evidence="5">
    <location>
        <begin position="1"/>
        <end position="24"/>
    </location>
</feature>
<dbReference type="InterPro" id="IPR024792">
    <property type="entry name" value="RhoGDI_dom_sf"/>
</dbReference>
<evidence type="ECO:0000256" key="3">
    <source>
        <dbReference type="ARBA" id="ARBA00022468"/>
    </source>
</evidence>
<evidence type="ECO:0000256" key="4">
    <source>
        <dbReference type="ARBA" id="ARBA00022490"/>
    </source>
</evidence>
<reference evidence="6" key="1">
    <citation type="journal article" date="2020" name="Nat. Commun.">
        <title>Large-scale genome sequencing of mycorrhizal fungi provides insights into the early evolution of symbiotic traits.</title>
        <authorList>
            <person name="Miyauchi S."/>
            <person name="Kiss E."/>
            <person name="Kuo A."/>
            <person name="Drula E."/>
            <person name="Kohler A."/>
            <person name="Sanchez-Garcia M."/>
            <person name="Morin E."/>
            <person name="Andreopoulos B."/>
            <person name="Barry K.W."/>
            <person name="Bonito G."/>
            <person name="Buee M."/>
            <person name="Carver A."/>
            <person name="Chen C."/>
            <person name="Cichocki N."/>
            <person name="Clum A."/>
            <person name="Culley D."/>
            <person name="Crous P.W."/>
            <person name="Fauchery L."/>
            <person name="Girlanda M."/>
            <person name="Hayes R.D."/>
            <person name="Keri Z."/>
            <person name="LaButti K."/>
            <person name="Lipzen A."/>
            <person name="Lombard V."/>
            <person name="Magnuson J."/>
            <person name="Maillard F."/>
            <person name="Murat C."/>
            <person name="Nolan M."/>
            <person name="Ohm R.A."/>
            <person name="Pangilinan J."/>
            <person name="Pereira M.F."/>
            <person name="Perotto S."/>
            <person name="Peter M."/>
            <person name="Pfister S."/>
            <person name="Riley R."/>
            <person name="Sitrit Y."/>
            <person name="Stielow J.B."/>
            <person name="Szollosi G."/>
            <person name="Zifcakova L."/>
            <person name="Stursova M."/>
            <person name="Spatafora J.W."/>
            <person name="Tedersoo L."/>
            <person name="Vaario L.M."/>
            <person name="Yamada A."/>
            <person name="Yan M."/>
            <person name="Wang P."/>
            <person name="Xu J."/>
            <person name="Bruns T."/>
            <person name="Baldrian P."/>
            <person name="Vilgalys R."/>
            <person name="Dunand C."/>
            <person name="Henrissat B."/>
            <person name="Grigoriev I.V."/>
            <person name="Hibbett D."/>
            <person name="Nagy L.G."/>
            <person name="Martin F.M."/>
        </authorList>
    </citation>
    <scope>NUCLEOTIDE SEQUENCE</scope>
    <source>
        <strain evidence="6">UP504</strain>
    </source>
</reference>
<dbReference type="PANTHER" id="PTHR10980">
    <property type="entry name" value="RHO GDP-DISSOCIATION INHIBITOR"/>
    <property type="match status" value="1"/>
</dbReference>
<dbReference type="AlphaFoldDB" id="A0A9P6DPR4"/>
<keyword evidence="4" id="KW-0963">Cytoplasm</keyword>
<name>A0A9P6DPR4_9AGAM</name>
<proteinExistence type="inferred from homology"/>
<evidence type="ECO:0000256" key="2">
    <source>
        <dbReference type="ARBA" id="ARBA00009758"/>
    </source>
</evidence>
<evidence type="ECO:0000256" key="1">
    <source>
        <dbReference type="ARBA" id="ARBA00004496"/>
    </source>
</evidence>
<dbReference type="InterPro" id="IPR014756">
    <property type="entry name" value="Ig_E-set"/>
</dbReference>
<evidence type="ECO:0008006" key="8">
    <source>
        <dbReference type="Google" id="ProtNLM"/>
    </source>
</evidence>
<comment type="similarity">
    <text evidence="2">Belongs to the Rho GDI family.</text>
</comment>
<sequence>MSGKQEHEDEELKPTFNEGYRPGEKKSVTEYAQLDAHDESLSRWKASLGISANAAQAPSTGPKVTIVTLTLTSATLPAGQKISFNLADEAAVAALAKNPITIKEGIEYSVGATFKVNRDVISGLRYIHVVKRAGITVDRLEQMIGSYGPHPKGEVYSSTFPPEESPSGVLARTGTYHVRSRFLDDDAEVYADFQWSFKLGKEW</sequence>